<protein>
    <recommendedName>
        <fullName evidence="33">Envelope glycoprotein gp160</fullName>
    </recommendedName>
    <alternativeName>
        <fullName evidence="33">Env polyprotein</fullName>
    </alternativeName>
    <component>
        <recommendedName>
            <fullName evidence="33">Surface protein gp120</fullName>
            <shortName evidence="33">SU</shortName>
        </recommendedName>
        <alternativeName>
            <fullName evidence="33">Glycoprotein 120</fullName>
            <shortName evidence="33">gp120</shortName>
        </alternativeName>
    </component>
    <component>
        <recommendedName>
            <fullName evidence="33">Transmembrane protein gp41</fullName>
            <shortName evidence="33">TM</shortName>
        </recommendedName>
        <alternativeName>
            <fullName evidence="33">Glycoprotein 41</fullName>
            <shortName evidence="33">gp41</shortName>
        </alternativeName>
    </component>
</protein>
<dbReference type="GO" id="GO:0075512">
    <property type="term" value="P:clathrin-dependent endocytosis of virus by host cell"/>
    <property type="evidence" value="ECO:0007669"/>
    <property type="project" value="UniProtKB-UniRule"/>
</dbReference>
<dbReference type="GO" id="GO:0005198">
    <property type="term" value="F:structural molecule activity"/>
    <property type="evidence" value="ECO:0007669"/>
    <property type="project" value="UniProtKB-UniRule"/>
</dbReference>
<evidence type="ECO:0000256" key="4">
    <source>
        <dbReference type="ARBA" id="ARBA00004563"/>
    </source>
</evidence>
<dbReference type="InterPro" id="IPR000777">
    <property type="entry name" value="HIV1_Gp120"/>
</dbReference>
<comment type="PTM">
    <text evidence="33">Palmitoylation of the transmembrane protein and of Env polyprotein (prior to its proteolytic cleavage) is essential for their association with host cell membrane lipid rafts. Palmitoylation is therefore required for envelope trafficking to classical lipid rafts, but not for viral replication.</text>
</comment>
<dbReference type="Pfam" id="PF00516">
    <property type="entry name" value="GP120"/>
    <property type="match status" value="1"/>
</dbReference>
<feature type="disulfide bond" evidence="33">
    <location>
        <begin position="59"/>
        <end position="79"/>
    </location>
</feature>
<feature type="disulfide bond" evidence="33">
    <location>
        <begin position="606"/>
        <end position="612"/>
    </location>
</feature>
<comment type="domain">
    <text evidence="33">The membrane proximal external region (MPER) present in gp41 is a tryptophan-rich region recognized by the antibodies 2F5, Z13, and 4E10. MPER seems to play a role in fusion.</text>
</comment>
<evidence type="ECO:0000256" key="6">
    <source>
        <dbReference type="ARBA" id="ARBA00004650"/>
    </source>
</evidence>
<comment type="domain">
    <text evidence="33">The CD4-binding region is targeted by the antibody b12.</text>
</comment>
<feature type="disulfide bond" evidence="33">
    <location>
        <begin position="231"/>
        <end position="260"/>
    </location>
</feature>
<evidence type="ECO:0000256" key="13">
    <source>
        <dbReference type="ARBA" id="ARBA00022685"/>
    </source>
</evidence>
<proteinExistence type="inferred from homology"/>
<evidence type="ECO:0000256" key="25">
    <source>
        <dbReference type="ARBA" id="ARBA00023136"/>
    </source>
</evidence>
<feature type="region of interest" description="Disordered" evidence="35">
    <location>
        <begin position="143"/>
        <end position="164"/>
    </location>
</feature>
<evidence type="ECO:0000256" key="22">
    <source>
        <dbReference type="ARBA" id="ARBA00022989"/>
    </source>
</evidence>
<dbReference type="GO" id="GO:0019082">
    <property type="term" value="P:viral protein processing"/>
    <property type="evidence" value="ECO:0007669"/>
    <property type="project" value="UniProtKB-UniRule"/>
</dbReference>
<keyword evidence="21 33" id="KW-1164">Virus endocytosis by host</keyword>
<evidence type="ECO:0000256" key="16">
    <source>
        <dbReference type="ARBA" id="ARBA00022729"/>
    </source>
</evidence>
<evidence type="ECO:0000256" key="32">
    <source>
        <dbReference type="ARBA" id="ARBA00062028"/>
    </source>
</evidence>
<evidence type="ECO:0000259" key="37">
    <source>
        <dbReference type="Pfam" id="PF00517"/>
    </source>
</evidence>
<feature type="region of interest" description="Fusion peptide" evidence="33">
    <location>
        <begin position="520"/>
        <end position="540"/>
    </location>
</feature>
<feature type="topological domain" description="Cytoplasmic" evidence="33">
    <location>
        <begin position="714"/>
        <end position="864"/>
    </location>
</feature>
<evidence type="ECO:0000256" key="27">
    <source>
        <dbReference type="ARBA" id="ARBA00023157"/>
    </source>
</evidence>
<evidence type="ECO:0000256" key="2">
    <source>
        <dbReference type="ARBA" id="ARBA00004433"/>
    </source>
</evidence>
<keyword evidence="19 33" id="KW-1043">Host membrane</keyword>
<keyword evidence="23 33" id="KW-1039">Host endosome</keyword>
<evidence type="ECO:0000256" key="23">
    <source>
        <dbReference type="ARBA" id="ARBA00023046"/>
    </source>
</evidence>
<evidence type="ECO:0000256" key="35">
    <source>
        <dbReference type="SAM" id="MobiDB-lite"/>
    </source>
</evidence>
<comment type="function">
    <text evidence="33">Transmembrane protein gp41: Acts as a class I viral fusion protein. Under the current model, the protein has at least 3 conformational states: pre-fusion native state, pre-hairpin intermediate state, and post-fusion hairpin state. During fusion of viral and target intracellular membranes, the coiled coil regions (heptad repeats) assume a trimer-of-hairpins structure, positioning the fusion peptide in close proximity to the C-terminal region of the ectodomain. The formation of this structure appears to drive apposition and subsequent fusion of viral and target cell membranes. Complete fusion occurs in host cell endosomes and is dynamin-dependent, however some lipid transfer might occur at the plasma membrane. The virus undergoes clathrin-dependent internalization long before endosomal fusion, thus minimizing the surface exposure of conserved viral epitopes during fusion and reducing the efficacy of inhibitors targeting these epitopes. Membranes fusion leads to delivery of the nucleocapsid into the cytoplasm.</text>
</comment>
<feature type="transmembrane region" description="Helical" evidence="34">
    <location>
        <begin position="12"/>
        <end position="32"/>
    </location>
</feature>
<dbReference type="Gene3D" id="1.10.287.210">
    <property type="match status" value="1"/>
</dbReference>
<comment type="similarity">
    <text evidence="33">Belongs to the HIV-1 env protein family.</text>
</comment>
<keyword evidence="15 33" id="KW-0053">Apoptosis</keyword>
<evidence type="ECO:0000256" key="34">
    <source>
        <dbReference type="RuleBase" id="RU363095"/>
    </source>
</evidence>
<feature type="domain" description="Retroviral envelope protein GP41-like" evidence="37">
    <location>
        <begin position="538"/>
        <end position="727"/>
    </location>
</feature>
<feature type="region of interest" description="Disordered" evidence="35">
    <location>
        <begin position="729"/>
        <end position="753"/>
    </location>
</feature>
<keyword evidence="22 33" id="KW-1133">Transmembrane helix</keyword>
<organismHost>
    <name type="scientific">Homo sapiens</name>
    <name type="common">Human</name>
    <dbReference type="NCBI Taxonomy" id="9606"/>
</organismHost>
<dbReference type="GO" id="GO:0019062">
    <property type="term" value="P:virion attachment to host cell"/>
    <property type="evidence" value="ECO:0007669"/>
    <property type="project" value="UniProtKB-UniRule"/>
</dbReference>
<keyword evidence="24 33" id="KW-0175">Coiled coil</keyword>
<evidence type="ECO:0000313" key="38">
    <source>
        <dbReference type="EMBL" id="ANC60497.1"/>
    </source>
</evidence>
<keyword evidence="13 33" id="KW-0165">Cleavage on pair of basic residues</keyword>
<feature type="site" description="Cleavage; by host furin" evidence="33">
    <location>
        <begin position="519"/>
        <end position="520"/>
    </location>
</feature>
<keyword evidence="14 33" id="KW-0812">Transmembrane</keyword>
<feature type="region of interest" description="V2" evidence="33">
    <location>
        <begin position="170"/>
        <end position="209"/>
    </location>
</feature>
<keyword evidence="28 33" id="KW-0325">Glycoprotein</keyword>
<keyword evidence="17 33" id="KW-1161">Viral attachment to host cell</keyword>
<feature type="transmembrane region" description="Helical" evidence="34">
    <location>
        <begin position="686"/>
        <end position="713"/>
    </location>
</feature>
<comment type="domain">
    <text evidence="33">The YXXL motif is involved in determining the exact site of viral release at the surface of infected mononuclear cells and promotes endocytosis. YXXL and di-leucine endocytosis motifs interact directly or indirectly with the clathrin adapter complexes, opperate independently, and their activities are not additive.</text>
</comment>
<keyword evidence="26 33" id="KW-0564">Palmitate</keyword>
<dbReference type="GO" id="GO:1903911">
    <property type="term" value="P:positive regulation of receptor clustering"/>
    <property type="evidence" value="ECO:0007669"/>
    <property type="project" value="UniProtKB-UniRule"/>
</dbReference>
<comment type="miscellaneous">
    <text evidence="33">Inhibitors targeting HIV-1 viral envelope proteins are used as antiretroviral drugs. Attachment of virions to the cell surface via non-specific interactions and CD4 binding can be blocked by inhibitors that include cyanovirin-N, cyclotriazadisulfonamide analogs, PRO 2000, TNX 355 and PRO 542. In addition, BMS 806 can block CD4-induced conformational changes. Env interactions with the coreceptor molecules can be targeted by CCR5 antagonists including SCH-D, maraviroc (UK 427857) and aplaviroc (GW 873140), and the CXCR4 antagonist AMD 070. Fusion of viral and cellular membranes can be inhibited by peptides such as enfuvirtide and tifuvirtide (T 1249). Resistance to inhibitors associated with mutations in Env are observed. Most of the time, single mutations confer only a modest reduction in drug susceptibility. Combination of several mutations is usually required to develop a high-level drug resistance.</text>
</comment>
<evidence type="ECO:0000256" key="3">
    <source>
        <dbReference type="ARBA" id="ARBA00004505"/>
    </source>
</evidence>
<dbReference type="InterPro" id="IPR000328">
    <property type="entry name" value="GP41-like"/>
</dbReference>
<gene>
    <name evidence="33 38" type="primary">env</name>
</gene>
<keyword evidence="20 33" id="KW-0261">Viral envelope protein</keyword>
<feature type="coiled-coil region" evidence="33">
    <location>
        <begin position="641"/>
        <end position="675"/>
    </location>
</feature>
<evidence type="ECO:0000256" key="9">
    <source>
        <dbReference type="ARBA" id="ARBA00022511"/>
    </source>
</evidence>
<dbReference type="GO" id="GO:0055036">
    <property type="term" value="C:virion membrane"/>
    <property type="evidence" value="ECO:0007669"/>
    <property type="project" value="UniProtKB-SubCell"/>
</dbReference>
<feature type="disulfide bond" evidence="33">
    <location>
        <begin position="241"/>
        <end position="252"/>
    </location>
</feature>
<comment type="subcellular location">
    <subcellularLocation>
        <location evidence="3">Host cell membrane</location>
        <topology evidence="3">Peripheral membrane protein</topology>
    </subcellularLocation>
    <subcellularLocation>
        <location evidence="1">Host cell membrane</location>
        <topology evidence="1">Single-pass type I membrane protein</topology>
    </subcellularLocation>
    <subcellularLocation>
        <location evidence="2">Host endosome membrane</location>
        <topology evidence="2">Peripheral membrane protein</topology>
    </subcellularLocation>
    <subcellularLocation>
        <location evidence="5">Host endosome membrane</location>
        <topology evidence="5">Single-pass type I membrane protein</topology>
    </subcellularLocation>
    <subcellularLocation>
        <location evidence="6">Virion membrane</location>
        <topology evidence="6">Peripheral membrane protein</topology>
    </subcellularLocation>
    <subcellularLocation>
        <location evidence="4">Virion membrane</location>
        <topology evidence="4">Single-pass type I membrane protein</topology>
    </subcellularLocation>
</comment>
<comment type="PTM">
    <text evidence="33">Highly glycosylated by host. The high number of glycan on the protein is reffered to as 'glycan shield' because it contributes to hide protein sequence from adaptive immune system.</text>
</comment>
<keyword evidence="10 33" id="KW-1165">Clathrin-mediated endocytosis of virus by host</keyword>
<feature type="region of interest" description="V5" evidence="33">
    <location>
        <begin position="469"/>
        <end position="479"/>
    </location>
</feature>
<dbReference type="EMBL" id="KX027752">
    <property type="protein sequence ID" value="ANC60497.1"/>
    <property type="molecule type" value="Genomic_RNA"/>
</dbReference>
<keyword evidence="18 33" id="KW-0946">Virion</keyword>
<comment type="domain">
    <text evidence="33">Some of the most genetically diverse regions of the viral genome are present in Env. They are called variable regions 1 through 5 (V1 through V5). Coreceptor usage of gp120 is determined mainly by the primary structure of the third variable region (V3) in the outer domain of gp120. The sequence of V3 determines which coreceptor, CCR5 and/or CXCR4 (corresponding to R5/macrophage, X4/T cell and R5X4/T cell and macrophage tropism), is used to trigger the fusion potential of the Env complex, and hence which cells the virus can infect. Binding to CCR5 involves a region adjacent in addition to V3.</text>
</comment>
<evidence type="ECO:0000256" key="31">
    <source>
        <dbReference type="ARBA" id="ARBA00023296"/>
    </source>
</evidence>
<comment type="subunit">
    <text evidence="32">The mature envelope protein (Env) consists of a homotrimer of non-covalently associated gp120-gp41 heterodimers. The resulting complex protrudes from the virus surface as a spike. There seems to be as few as 10 spikes on the average virion. Interacts with host CD4, CCR5 and CXCR4. Gp120 also interacts with the C-type lectins CD209/DC-SIGN and CLEC4M/DC-SIGNR (collectively referred to as DC-SIGN(R)). Gp120 and gp41 interact with GalCer. Gp120 interacts with host ITGA4/ITGB7 complex; on CD4+ T-cells, this interaction results in rapid activation of integrin ITGAL/LFA-1, which facilitates efficient cell-to-cell spreading of HIV-1. Gp120 interacts with cell-associated heparan sulfate; this interaction increases virus infectivity on permissive cells and may be involved in infection of CD4- cells.</text>
</comment>
<name>A0A160I3H1_HV1</name>
<dbReference type="FunFam" id="2.170.40.20:FF:000001">
    <property type="entry name" value="Envelope glycoprotein gp160"/>
    <property type="match status" value="1"/>
</dbReference>
<dbReference type="Gene3D" id="1.20.5.490">
    <property type="entry name" value="Single helix bin"/>
    <property type="match status" value="1"/>
</dbReference>
<dbReference type="GO" id="GO:0019064">
    <property type="term" value="P:fusion of virus membrane with host plasma membrane"/>
    <property type="evidence" value="ECO:0007669"/>
    <property type="project" value="UniProtKB-UniRule"/>
</dbReference>
<evidence type="ECO:0000256" key="20">
    <source>
        <dbReference type="ARBA" id="ARBA00022879"/>
    </source>
</evidence>
<evidence type="ECO:0000256" key="29">
    <source>
        <dbReference type="ARBA" id="ARBA00023280"/>
    </source>
</evidence>
<comment type="subcellular location">
    <molecule>Transmembrane protein gp41</molecule>
    <subcellularLocation>
        <location evidence="33">Virion membrane</location>
        <topology evidence="33">Single-pass type I membrane protein</topology>
    </subcellularLocation>
    <subcellularLocation>
        <location evidence="33">Host cell membrane</location>
        <topology evidence="33">Single-pass type I membrane protein</topology>
    </subcellularLocation>
    <subcellularLocation>
        <location evidence="33">Host endosome membrane</location>
        <topology evidence="33">Single-pass type I membrane protein</topology>
    </subcellularLocation>
    <text evidence="33">It is probably concentrated at the site of budding and incorporated into the virions possibly by contacts between the cytoplasmic tail of Env and the N-terminus of Gag.</text>
</comment>
<comment type="domain">
    <text evidence="33 34">The 17 amino acids long immunosuppressive region is present in many retroviral envelope proteins. Synthetic peptides derived from this relatively conserved sequence inhibit immune function in vitro and in vivo.</text>
</comment>
<comment type="caution">
    <text evidence="33 34">Lacks conserved residue(s) required for the propagation of feature annotation.</text>
</comment>
<evidence type="ECO:0000256" key="18">
    <source>
        <dbReference type="ARBA" id="ARBA00022844"/>
    </source>
</evidence>
<evidence type="ECO:0000256" key="19">
    <source>
        <dbReference type="ARBA" id="ARBA00022870"/>
    </source>
</evidence>
<dbReference type="Gene3D" id="2.170.40.20">
    <property type="entry name" value="Human immunodeficiency virus 1, Gp160, envelope glycoprotein"/>
    <property type="match status" value="2"/>
</dbReference>
<evidence type="ECO:0000256" key="8">
    <source>
        <dbReference type="ARBA" id="ARBA00022510"/>
    </source>
</evidence>
<accession>A0A160I3H1</accession>
<keyword evidence="9 33" id="KW-1032">Host cell membrane</keyword>
<dbReference type="InterPro" id="IPR037527">
    <property type="entry name" value="Gp160"/>
</dbReference>
<feature type="compositionally biased region" description="Low complexity" evidence="35">
    <location>
        <begin position="143"/>
        <end position="160"/>
    </location>
</feature>
<dbReference type="GO" id="GO:0052031">
    <property type="term" value="P:symbiont-mediated perturbation of host defense response"/>
    <property type="evidence" value="ECO:0007669"/>
    <property type="project" value="UniProtKB-UniRule"/>
</dbReference>
<dbReference type="SUPFAM" id="SSF56502">
    <property type="entry name" value="gp120 core"/>
    <property type="match status" value="2"/>
</dbReference>
<keyword evidence="25 33" id="KW-0472">Membrane</keyword>
<evidence type="ECO:0000256" key="17">
    <source>
        <dbReference type="ARBA" id="ARBA00022804"/>
    </source>
</evidence>
<dbReference type="CDD" id="cd09909">
    <property type="entry name" value="HIV-1-like_HR1-HR2"/>
    <property type="match status" value="1"/>
</dbReference>
<comment type="function">
    <text evidence="33">Surface protein gp120: Attaches the virus to the host lymphoid cell by binding to the primary receptor CD4. This interaction induces a structural rearrangement creating a high affinity binding site for a chemokine coreceptor like CXCR4 and/or CCR5. Acts as a ligand for CD209/DC-SIGN and CLEC4M/DC-SIGNR, which are respectively found on dendritic cells (DCs), and on endothelial cells of liver sinusoids and lymph node sinuses. These interactions allow capture of viral particles at mucosal surfaces by these cells and subsequent transmission to permissive cells. HIV subverts the migration properties of dendritic cells to gain access to CD4+ T-cells in lymph nodes. Virus transmission to permissive T-cells occurs either in trans (without DCs infection, through viral capture and transmission), or in cis (following DCs productive infection, through the usual CD4-gp120 interaction), thereby inducing a robust infection. In trans infection, bound virions remain infectious over days and it is proposed that they are not degraded, but protected in non-lysosomal acidic organelles within the DCs close to the cell membrane thus contributing to the viral infectious potential during DCs' migration from the periphery to the lymphoid tissues. On arrival at lymphoid tissues, intact virions recycle back to DCs' cell surface allowing virus transmission to CD4+ T-cells.</text>
</comment>
<dbReference type="FunFam" id="1.10.287.210:FF:000001">
    <property type="entry name" value="Envelope glycoprotein gp160"/>
    <property type="match status" value="1"/>
</dbReference>
<comment type="PTM">
    <text evidence="33">Specific enzymatic cleavages in vivo yield mature proteins. Envelope glycoproteins are synthesized as a inactive precursor that is heavily N-glycosylated and processed likely by host cell furin in the Golgi to yield the mature SU and TM proteins. The cleavage site between SU and TM requires the minimal sequence [KR]-X-[KR]-R. About 2 of the 9 disulfide bonds of gp41 are reduced by P4HB/PDI, following binding to CD4 receptor.</text>
</comment>
<feature type="domain" description="Human immunodeficiency virus 1 envelope glycoprotein Gp120" evidence="36">
    <location>
        <begin position="39"/>
        <end position="519"/>
    </location>
</feature>
<dbReference type="GO" id="GO:0019031">
    <property type="term" value="C:viral envelope"/>
    <property type="evidence" value="ECO:0007669"/>
    <property type="project" value="UniProtKB-KW"/>
</dbReference>
<evidence type="ECO:0000256" key="1">
    <source>
        <dbReference type="ARBA" id="ARBA00004402"/>
    </source>
</evidence>
<evidence type="ECO:0000256" key="7">
    <source>
        <dbReference type="ARBA" id="ARBA00022506"/>
    </source>
</evidence>
<comment type="miscellaneous">
    <text evidence="33">HIV-1 lineages are divided in three main groups, M (for Major), O (for Outlier), and N (for New, or Non-M, Non-O). The vast majority of strains found worldwide belong to the group M. Group O seems to be endemic to and largely confined to Cameroon and neighboring countries in West Central Africa, where these viruses represent a small minority of HIV-1 strains. The group N is represented by a limited number of isolates from Cameroonian persons. The group M is further subdivided in 9 clades or subtypes (A to D, F to H, J and K).</text>
</comment>
<evidence type="ECO:0000256" key="21">
    <source>
        <dbReference type="ARBA" id="ARBA00022890"/>
    </source>
</evidence>
<evidence type="ECO:0000256" key="15">
    <source>
        <dbReference type="ARBA" id="ARBA00022703"/>
    </source>
</evidence>
<evidence type="ECO:0000256" key="30">
    <source>
        <dbReference type="ARBA" id="ARBA00023288"/>
    </source>
</evidence>
<keyword evidence="30 33" id="KW-0449">Lipoprotein</keyword>
<comment type="subunit">
    <text evidence="33">The mature envelope protein (Env) consists of a homotrimer of non-covalently associated gp120-gp41 heterodimers. The resulting complex protrudes from the virus surface as a spike. There seems to be as few as 10 spikes on the average virion. Surface protein gp120 interacts with host CD4, CCR5 and CXCR4. Gp120 also interacts with the C-type lectins CD209/DC-SIGN and CLEC4M/DC-SIGNR (collectively referred to as DC-SIGN(R)). Gp120 and gp41 interact with GalCer. Gp120 interacts with host ITGA4/ITGB7 complex; on CD4+ T-cells, this interaction results in rapid activation of integrin ITGAL/LFA-1, which facilitates efficient cell-to-cell spreading of HIV-1. Gp120 interacts with cell-associated heparan sulfate; this interaction increases virus infectivity on permissive cells and may be involved in infection of CD4- cells.</text>
</comment>
<feature type="short sequence motif" description="Di-leucine internalization motif" evidence="33">
    <location>
        <begin position="863"/>
        <end position="864"/>
    </location>
</feature>
<evidence type="ECO:0000256" key="33">
    <source>
        <dbReference type="HAMAP-Rule" id="MF_04083"/>
    </source>
</evidence>
<keyword evidence="16 33" id="KW-0732">Signal</keyword>
<keyword evidence="29 33" id="KW-0899">Viral immunoevasion</keyword>
<evidence type="ECO:0000256" key="26">
    <source>
        <dbReference type="ARBA" id="ARBA00023139"/>
    </source>
</evidence>
<comment type="subcellular location">
    <molecule>Surface protein gp120</molecule>
    <subcellularLocation>
        <location evidence="33">Virion membrane</location>
        <topology evidence="33">Peripheral membrane protein</topology>
    </subcellularLocation>
    <subcellularLocation>
        <location evidence="33">Host cell membrane</location>
        <topology evidence="33">Peripheral membrane protein</topology>
    </subcellularLocation>
    <subcellularLocation>
        <location evidence="33">Host endosome membrane</location>
        <topology evidence="33">Single-pass type I membrane protein</topology>
    </subcellularLocation>
    <text evidence="33">The surface protein is not anchored to the viral envelope, but associates with the extravirion surface through its binding to TM. It is probably concentrated at the site of budding and incorporated into the virions possibly by contacts between the cytoplasmic tail of Env and the N-terminus of Gag.</text>
</comment>
<comment type="function">
    <text evidence="33">Envelope glycoprotein gp160: Oligomerizes in the host endoplasmic reticulum into predominantly trimers. In a second time, gp160 transits in the host Golgi, where glycosylation is completed. The precursor is then proteolytically cleaved in the trans-Golgi and thereby activated by cellular furin or furin-like proteases to produce gp120 and gp41.</text>
</comment>
<keyword evidence="31 33" id="KW-1160">Virus entry into host cell</keyword>
<feature type="region of interest" description="Immunosuppression" evidence="33">
    <location>
        <begin position="582"/>
        <end position="600"/>
    </location>
</feature>
<dbReference type="GO" id="GO:0039654">
    <property type="term" value="P:fusion of virus membrane with host endosome membrane"/>
    <property type="evidence" value="ECO:0007669"/>
    <property type="project" value="UniProtKB-UniRule"/>
</dbReference>
<dbReference type="GO" id="GO:1903908">
    <property type="term" value="P:positive regulation of plasma membrane raft polarization"/>
    <property type="evidence" value="ECO:0007669"/>
    <property type="project" value="UniProtKB-UniRule"/>
</dbReference>
<dbReference type="Pfam" id="PF00517">
    <property type="entry name" value="GP41"/>
    <property type="match status" value="1"/>
</dbReference>
<keyword evidence="27 33" id="KW-1015">Disulfide bond</keyword>
<keyword evidence="8 33" id="KW-1170">Fusion of virus membrane with host endosomal membrane</keyword>
<evidence type="ECO:0000256" key="10">
    <source>
        <dbReference type="ARBA" id="ARBA00022570"/>
    </source>
</evidence>
<evidence type="ECO:0000256" key="12">
    <source>
        <dbReference type="ARBA" id="ARBA00022595"/>
    </source>
</evidence>
<evidence type="ECO:0000256" key="5">
    <source>
        <dbReference type="ARBA" id="ARBA00004578"/>
    </source>
</evidence>
<organism evidence="38">
    <name type="scientific">Human immunodeficiency virus type 1</name>
    <name type="common">HIV-1</name>
    <dbReference type="NCBI Taxonomy" id="11676"/>
    <lineage>
        <taxon>Viruses</taxon>
        <taxon>Riboviria</taxon>
        <taxon>Pararnavirae</taxon>
        <taxon>Artverviricota</taxon>
        <taxon>Revtraviricetes</taxon>
        <taxon>Ortervirales</taxon>
        <taxon>Retroviridae</taxon>
        <taxon>Orthoretrovirinae</taxon>
        <taxon>Lentivirus</taxon>
        <taxon>Lentivirus humimdef1</taxon>
    </lineage>
</organism>
<feature type="lipid moiety-binding region" description="S-palmitoyl cysteine; by host" evidence="33">
    <location>
        <position position="772"/>
    </location>
</feature>
<evidence type="ECO:0000256" key="11">
    <source>
        <dbReference type="ARBA" id="ARBA00022581"/>
    </source>
</evidence>
<evidence type="ECO:0000256" key="14">
    <source>
        <dbReference type="ARBA" id="ARBA00022692"/>
    </source>
</evidence>
<keyword evidence="11 33" id="KW-0945">Host-virus interaction</keyword>
<sequence length="864" mass="98109">MRVKEIRKNYQHLWRGGILWKWGIMLLGMLMICRAADQLWVTVYYGVPVWKEATTTLFCASDAKGYDTEVHNVWATHACVPTDPSPQEVVLGNVTENFNMWKNNMVEQMHEDIISLWDQSLKPCVKLTPLCVTLNCTEIDRTNSNGSTSNGSTSSPPNTTLGPMEDMKNCSFNITSNISDRRQKEYALFHKLDVVLINGTETSYRLISCNTSVITQTCPKVSFEPIPIHYCAPAGFAILKCNNKTFNGKGECTNVSTVQCTHGIKPVVSTQLLLNGSLAEKDIMIRSENFSNNAKVIIVQLNKTVHINCTRPNNNTRKSIPIGPGRTWFATGDIIGDIRQAHCNLNRKDWNETLRQVAEKLREQFGNKTIEFKDPAGGDLEIVTHSFNCGGEFFYCNTTQLFHGTLNDTGWTSKINNSNENITLQCRIKQIINMWQEVGKAMYAPPISGLIRCVSNITGLILTRDGGNVTNNTEIFRPTGGDMRDNWRSELYKYKVVKIEPLGIAPTKARRRVVQREKRAVGMGALFLGFLGAAGSTMGAASVTLTVQARQLLSGIVQQQNNLLKAIEAQQHLLQLTVWGIKQLQARVLAVERYLGDQQLLGIWGCSGKLICTTNVPWNSSWSNKSLNRIWDNMTWMQWEREIDNYTSLIYSLIEESQNQQEKNELELLEFDKWASLWNWFDISRWLWYIKIFIMIVGGLIGLRIIFTVISIVNRVRQGYSPLSFQTRFPAQRGPDRPEGIEEEGGDRDRDRSSPLVHGLLAIIWVDLRSLCLFSYRHLRDLLLIITRTVELLGRRGWEALKYLWNLLQYWSQELKNSAISLLNAITIAVAEGTDRVIEALQRAGRAFLHIPRRIRQGLERALL</sequence>
<feature type="region of interest" description="CD4-binding loop" evidence="33">
    <location>
        <begin position="375"/>
        <end position="385"/>
    </location>
</feature>
<dbReference type="FunFam" id="1.20.5.490:FF:000001">
    <property type="entry name" value="Envelope glycoprotein gp160"/>
    <property type="match status" value="1"/>
</dbReference>
<reference evidence="38" key="1">
    <citation type="journal article" date="2016" name="Science">
        <title>HIV-1 therapy with monoclonal antibody 3BNC117 elicits host immune responses against HIV-1.</title>
        <authorList>
            <person name="Schoofs T."/>
            <person name="Klein F."/>
            <person name="Braunschweig M."/>
            <person name="Kreider E.F."/>
            <person name="Feldmann A."/>
            <person name="Nogueira L."/>
            <person name="Oliveira T."/>
            <person name="Lorenzi J.C.C."/>
            <person name="Parrish E.H."/>
            <person name="Learn G.H."/>
            <person name="West A.P.Jr."/>
            <person name="Bjorkman P.J."/>
            <person name="Schlesinger S.J."/>
            <person name="Seaman M.S."/>
            <person name="Czartoski J."/>
            <person name="McElrath M.J."/>
            <person name="Pfeifer N."/>
            <person name="Hahn B.H."/>
            <person name="Caskey M."/>
            <person name="Nussenzweig M.C."/>
        </authorList>
    </citation>
    <scope>NUCLEOTIDE SEQUENCE</scope>
    <source>
        <strain evidence="38">2A1-D0-0409.D12_S8</strain>
    </source>
</reference>
<dbReference type="FunFam" id="2.170.40.20:FF:000003">
    <property type="entry name" value="Envelope glycoprotein gp160"/>
    <property type="match status" value="1"/>
</dbReference>
<keyword evidence="7 33" id="KW-1168">Fusion of virus membrane with host membrane</keyword>
<dbReference type="HAMAP" id="MF_04083">
    <property type="entry name" value="HIV_ENV"/>
    <property type="match status" value="1"/>
</dbReference>
<feature type="chain" id="PRO_5023407829" description="Transmembrane protein gp41" evidence="33">
    <location>
        <begin position="520"/>
        <end position="864"/>
    </location>
</feature>
<feature type="region of interest" description="MPER; binding to GalCer" evidence="33">
    <location>
        <begin position="670"/>
        <end position="691"/>
    </location>
</feature>
<keyword evidence="12 33" id="KW-1162">Viral penetration into host cytoplasm</keyword>
<feature type="short sequence motif" description="YXXL motif; contains endocytosis signal" evidence="33">
    <location>
        <begin position="720"/>
        <end position="723"/>
    </location>
</feature>
<evidence type="ECO:0000256" key="24">
    <source>
        <dbReference type="ARBA" id="ARBA00023054"/>
    </source>
</evidence>
<dbReference type="GO" id="GO:0020002">
    <property type="term" value="C:host cell plasma membrane"/>
    <property type="evidence" value="ECO:0007669"/>
    <property type="project" value="UniProtKB-SubCell"/>
</dbReference>
<dbReference type="GO" id="GO:0016020">
    <property type="term" value="C:membrane"/>
    <property type="evidence" value="ECO:0007669"/>
    <property type="project" value="UniProtKB-UniRule"/>
</dbReference>
<dbReference type="GO" id="GO:0044175">
    <property type="term" value="C:host cell endosome membrane"/>
    <property type="evidence" value="ECO:0007669"/>
    <property type="project" value="UniProtKB-SubCell"/>
</dbReference>
<dbReference type="SUPFAM" id="SSF58069">
    <property type="entry name" value="Virus ectodomain"/>
    <property type="match status" value="1"/>
</dbReference>
<evidence type="ECO:0000256" key="28">
    <source>
        <dbReference type="ARBA" id="ARBA00023180"/>
    </source>
</evidence>
<feature type="chain" id="PRO_5023407828" description="Envelope glycoprotein gp160" evidence="33">
    <location>
        <begin position="38"/>
        <end position="864"/>
    </location>
</feature>
<evidence type="ECO:0000259" key="36">
    <source>
        <dbReference type="Pfam" id="PF00516"/>
    </source>
</evidence>
<dbReference type="InterPro" id="IPR036377">
    <property type="entry name" value="Gp120_core_sf"/>
</dbReference>